<dbReference type="Proteomes" id="UP000230673">
    <property type="component" value="Unassembled WGS sequence"/>
</dbReference>
<dbReference type="AlphaFoldDB" id="A0A2M7BX24"/>
<evidence type="ECO:0000313" key="3">
    <source>
        <dbReference type="EMBL" id="PIV11107.1"/>
    </source>
</evidence>
<organism evidence="4 5">
    <name type="scientific">Candidatus Roizmanbacteria bacterium CG03_land_8_20_14_0_80_35_26</name>
    <dbReference type="NCBI Taxonomy" id="1974845"/>
    <lineage>
        <taxon>Bacteria</taxon>
        <taxon>Candidatus Roizmaniibacteriota</taxon>
    </lineage>
</organism>
<dbReference type="InterPro" id="IPR050190">
    <property type="entry name" value="UPF0213_domain"/>
</dbReference>
<accession>A0A2M7BX24</accession>
<reference evidence="4" key="2">
    <citation type="submission" date="2017-09" db="EMBL/GenBank/DDBJ databases">
        <title>Depth-based differentiation of microbial function through sediment-hosted aquifers and enrichment of novel symbionts in the deep terrestrial subsurface.</title>
        <authorList>
            <person name="Probst A.J."/>
            <person name="Ladd B."/>
            <person name="Jarett J.K."/>
            <person name="Geller-Mcgrath D.E."/>
            <person name="Sieber C.M."/>
            <person name="Emerson J.B."/>
            <person name="Anantharaman K."/>
            <person name="Thomas B.C."/>
            <person name="Malmstrom R."/>
            <person name="Stieglmeier M."/>
            <person name="Klingl A."/>
            <person name="Woyke T."/>
            <person name="Ryan C.M."/>
            <person name="Banfield J.F."/>
        </authorList>
    </citation>
    <scope>NUCLEOTIDE SEQUENCE [LARGE SCALE GENOMIC DNA]</scope>
    <source>
        <strain evidence="4">CG03_land_8_20_14_0_80_35_26</strain>
    </source>
</reference>
<dbReference type="Gene3D" id="3.40.1440.10">
    <property type="entry name" value="GIY-YIG endonuclease"/>
    <property type="match status" value="1"/>
</dbReference>
<feature type="domain" description="GIY-YIG" evidence="2">
    <location>
        <begin position="1"/>
        <end position="76"/>
    </location>
</feature>
<gene>
    <name evidence="3" type="ORF">COS50_01910</name>
    <name evidence="4" type="ORF">COS50_01915</name>
</gene>
<dbReference type="EMBL" id="PEUY01000028">
    <property type="protein sequence ID" value="PIV11108.1"/>
    <property type="molecule type" value="Genomic_DNA"/>
</dbReference>
<protein>
    <submittedName>
        <fullName evidence="4">Excinuclease ABC subunit C</fullName>
    </submittedName>
</protein>
<evidence type="ECO:0000313" key="5">
    <source>
        <dbReference type="Proteomes" id="UP000230673"/>
    </source>
</evidence>
<comment type="caution">
    <text evidence="4">The sequence shown here is derived from an EMBL/GenBank/DDBJ whole genome shotgun (WGS) entry which is preliminary data.</text>
</comment>
<dbReference type="EMBL" id="PEUY01000028">
    <property type="protein sequence ID" value="PIV11107.1"/>
    <property type="molecule type" value="Genomic_DNA"/>
</dbReference>
<evidence type="ECO:0000256" key="1">
    <source>
        <dbReference type="ARBA" id="ARBA00007435"/>
    </source>
</evidence>
<comment type="similarity">
    <text evidence="1">Belongs to the UPF0213 family.</text>
</comment>
<dbReference type="PROSITE" id="PS50164">
    <property type="entry name" value="GIY_YIG"/>
    <property type="match status" value="1"/>
</dbReference>
<name>A0A2M7BX24_9BACT</name>
<sequence>MFWTYILNSEFDNSYYVGHTQDIKTRLREHNFGRTGYTKLKRPWKLIYKEEYKTRTEAIQRERCLKRLKSRVALEKIIGLVGP</sequence>
<dbReference type="CDD" id="cd10449">
    <property type="entry name" value="GIY-YIG_SLX1_like"/>
    <property type="match status" value="1"/>
</dbReference>
<dbReference type="InterPro" id="IPR035901">
    <property type="entry name" value="GIY-YIG_endonuc_sf"/>
</dbReference>
<dbReference type="PANTHER" id="PTHR34477">
    <property type="entry name" value="UPF0213 PROTEIN YHBQ"/>
    <property type="match status" value="1"/>
</dbReference>
<evidence type="ECO:0000313" key="4">
    <source>
        <dbReference type="EMBL" id="PIV11108.1"/>
    </source>
</evidence>
<dbReference type="Pfam" id="PF01541">
    <property type="entry name" value="GIY-YIG"/>
    <property type="match status" value="1"/>
</dbReference>
<evidence type="ECO:0000259" key="2">
    <source>
        <dbReference type="PROSITE" id="PS50164"/>
    </source>
</evidence>
<proteinExistence type="inferred from homology"/>
<dbReference type="InterPro" id="IPR000305">
    <property type="entry name" value="GIY-YIG_endonuc"/>
</dbReference>
<dbReference type="PANTHER" id="PTHR34477:SF1">
    <property type="entry name" value="UPF0213 PROTEIN YHBQ"/>
    <property type="match status" value="1"/>
</dbReference>
<reference evidence="5" key="1">
    <citation type="submission" date="2017-09" db="EMBL/GenBank/DDBJ databases">
        <title>Depth-based differentiation of microbial function through sediment-hosted aquifers and enrichment of novel symbionts in the deep terrestrial subsurface.</title>
        <authorList>
            <person name="Probst A.J."/>
            <person name="Ladd B."/>
            <person name="Jarett J.K."/>
            <person name="Geller-Mcgrath D.E."/>
            <person name="Sieber C.M.K."/>
            <person name="Emerson J.B."/>
            <person name="Anantharaman K."/>
            <person name="Thomas B.C."/>
            <person name="Malmstrom R."/>
            <person name="Stieglmeier M."/>
            <person name="Klingl A."/>
            <person name="Woyke T."/>
            <person name="Ryan C.M."/>
            <person name="Banfield J.F."/>
        </authorList>
    </citation>
    <scope>NUCLEOTIDE SEQUENCE [LARGE SCALE GENOMIC DNA]</scope>
</reference>
<dbReference type="SUPFAM" id="SSF82771">
    <property type="entry name" value="GIY-YIG endonuclease"/>
    <property type="match status" value="1"/>
</dbReference>